<accession>A0AAV4ATY9</accession>
<gene>
    <name evidence="1" type="ORF">PoB_003652300</name>
</gene>
<organism evidence="1 2">
    <name type="scientific">Plakobranchus ocellatus</name>
    <dbReference type="NCBI Taxonomy" id="259542"/>
    <lineage>
        <taxon>Eukaryota</taxon>
        <taxon>Metazoa</taxon>
        <taxon>Spiralia</taxon>
        <taxon>Lophotrochozoa</taxon>
        <taxon>Mollusca</taxon>
        <taxon>Gastropoda</taxon>
        <taxon>Heterobranchia</taxon>
        <taxon>Euthyneura</taxon>
        <taxon>Panpulmonata</taxon>
        <taxon>Sacoglossa</taxon>
        <taxon>Placobranchoidea</taxon>
        <taxon>Plakobranchidae</taxon>
        <taxon>Plakobranchus</taxon>
    </lineage>
</organism>
<dbReference type="Proteomes" id="UP000735302">
    <property type="component" value="Unassembled WGS sequence"/>
</dbReference>
<protein>
    <submittedName>
        <fullName evidence="1">Uncharacterized protein</fullName>
    </submittedName>
</protein>
<reference evidence="1 2" key="1">
    <citation type="journal article" date="2021" name="Elife">
        <title>Chloroplast acquisition without the gene transfer in kleptoplastic sea slugs, Plakobranchus ocellatus.</title>
        <authorList>
            <person name="Maeda T."/>
            <person name="Takahashi S."/>
            <person name="Yoshida T."/>
            <person name="Shimamura S."/>
            <person name="Takaki Y."/>
            <person name="Nagai Y."/>
            <person name="Toyoda A."/>
            <person name="Suzuki Y."/>
            <person name="Arimoto A."/>
            <person name="Ishii H."/>
            <person name="Satoh N."/>
            <person name="Nishiyama T."/>
            <person name="Hasebe M."/>
            <person name="Maruyama T."/>
            <person name="Minagawa J."/>
            <person name="Obokata J."/>
            <person name="Shigenobu S."/>
        </authorList>
    </citation>
    <scope>NUCLEOTIDE SEQUENCE [LARGE SCALE GENOMIC DNA]</scope>
</reference>
<evidence type="ECO:0000313" key="2">
    <source>
        <dbReference type="Proteomes" id="UP000735302"/>
    </source>
</evidence>
<name>A0AAV4ATY9_9GAST</name>
<keyword evidence="2" id="KW-1185">Reference proteome</keyword>
<proteinExistence type="predicted"/>
<evidence type="ECO:0000313" key="1">
    <source>
        <dbReference type="EMBL" id="GFO10018.1"/>
    </source>
</evidence>
<comment type="caution">
    <text evidence="1">The sequence shown here is derived from an EMBL/GenBank/DDBJ whole genome shotgun (WGS) entry which is preliminary data.</text>
</comment>
<dbReference type="AlphaFoldDB" id="A0AAV4ATY9"/>
<dbReference type="EMBL" id="BLXT01004140">
    <property type="protein sequence ID" value="GFO10018.1"/>
    <property type="molecule type" value="Genomic_DNA"/>
</dbReference>
<sequence length="116" mass="13055">MKKIKAKKVKSKKLKNDLIELSCPVRIQLRPANHSGIQQAGTLMFDQWSKEWTQKAGSNPLDSDHKPLRSNGNLMPDRDVHSLYCCCPFSACSRTILLLSSVHFVMSRAPLIPPLL</sequence>